<evidence type="ECO:0000256" key="8">
    <source>
        <dbReference type="ARBA" id="ARBA00022679"/>
    </source>
</evidence>
<comment type="catalytic activity">
    <reaction evidence="1">
        <text>(S)-3-amino-2-methylpropanoate + 2-oxoglutarate = 2-methyl-3-oxopropanoate + L-glutamate</text>
        <dbReference type="Rhea" id="RHEA:13993"/>
        <dbReference type="ChEBI" id="CHEBI:16810"/>
        <dbReference type="ChEBI" id="CHEBI:29985"/>
        <dbReference type="ChEBI" id="CHEBI:57700"/>
        <dbReference type="ChEBI" id="CHEBI:58655"/>
        <dbReference type="EC" id="2.6.1.22"/>
    </reaction>
</comment>
<evidence type="ECO:0000256" key="11">
    <source>
        <dbReference type="ARBA" id="ARBA00030204"/>
    </source>
</evidence>
<dbReference type="PIRSF" id="PIRSF000521">
    <property type="entry name" value="Transaminase_4ab_Lys_Orn"/>
    <property type="match status" value="1"/>
</dbReference>
<evidence type="ECO:0000256" key="3">
    <source>
        <dbReference type="ARBA" id="ARBA00005176"/>
    </source>
</evidence>
<dbReference type="GO" id="GO:0030170">
    <property type="term" value="F:pyridoxal phosphate binding"/>
    <property type="evidence" value="ECO:0007669"/>
    <property type="project" value="InterPro"/>
</dbReference>
<dbReference type="PANTHER" id="PTHR11986:SF79">
    <property type="entry name" value="ACETYLORNITHINE AMINOTRANSFERASE, MITOCHONDRIAL"/>
    <property type="match status" value="1"/>
</dbReference>
<organism evidence="17 18">
    <name type="scientific">Agrococcus baldri</name>
    <dbReference type="NCBI Taxonomy" id="153730"/>
    <lineage>
        <taxon>Bacteria</taxon>
        <taxon>Bacillati</taxon>
        <taxon>Actinomycetota</taxon>
        <taxon>Actinomycetes</taxon>
        <taxon>Micrococcales</taxon>
        <taxon>Microbacteriaceae</taxon>
        <taxon>Agrococcus</taxon>
    </lineage>
</organism>
<dbReference type="Gene3D" id="3.90.1150.10">
    <property type="entry name" value="Aspartate Aminotransferase, domain 1"/>
    <property type="match status" value="1"/>
</dbReference>
<name>A0AA87USS4_9MICO</name>
<dbReference type="AlphaFoldDB" id="A0AA87USS4"/>
<dbReference type="GO" id="GO:0042802">
    <property type="term" value="F:identical protein binding"/>
    <property type="evidence" value="ECO:0007669"/>
    <property type="project" value="TreeGrafter"/>
</dbReference>
<keyword evidence="8" id="KW-0808">Transferase</keyword>
<dbReference type="InterPro" id="IPR005814">
    <property type="entry name" value="Aminotrans_3"/>
</dbReference>
<keyword evidence="7 17" id="KW-0032">Aminotransferase</keyword>
<comment type="similarity">
    <text evidence="4 16">Belongs to the class-III pyridoxal-phosphate-dependent aminotransferase family.</text>
</comment>
<evidence type="ECO:0000313" key="17">
    <source>
        <dbReference type="EMBL" id="GEK80939.1"/>
    </source>
</evidence>
<evidence type="ECO:0000256" key="9">
    <source>
        <dbReference type="ARBA" id="ARBA00022898"/>
    </source>
</evidence>
<reference evidence="17 18" key="1">
    <citation type="submission" date="2019-07" db="EMBL/GenBank/DDBJ databases">
        <title>Whole genome shotgun sequence of Agrococcus baldri NBRC 103055.</title>
        <authorList>
            <person name="Hosoyama A."/>
            <person name="Uohara A."/>
            <person name="Ohji S."/>
            <person name="Ichikawa N."/>
        </authorList>
    </citation>
    <scope>NUCLEOTIDE SEQUENCE [LARGE SCALE GENOMIC DNA]</scope>
    <source>
        <strain evidence="17 18">NBRC 103055</strain>
    </source>
</reference>
<dbReference type="EC" id="2.6.1.22" evidence="5"/>
<evidence type="ECO:0000256" key="14">
    <source>
        <dbReference type="ARBA" id="ARBA00048021"/>
    </source>
</evidence>
<comment type="caution">
    <text evidence="17">The sequence shown here is derived from an EMBL/GenBank/DDBJ whole genome shotgun (WGS) entry which is preliminary data.</text>
</comment>
<dbReference type="CDD" id="cd00610">
    <property type="entry name" value="OAT_like"/>
    <property type="match status" value="1"/>
</dbReference>
<evidence type="ECO:0000256" key="5">
    <source>
        <dbReference type="ARBA" id="ARBA00012876"/>
    </source>
</evidence>
<dbReference type="Gene3D" id="3.40.640.10">
    <property type="entry name" value="Type I PLP-dependent aspartate aminotransferase-like (Major domain)"/>
    <property type="match status" value="1"/>
</dbReference>
<evidence type="ECO:0000313" key="18">
    <source>
        <dbReference type="Proteomes" id="UP000321749"/>
    </source>
</evidence>
<evidence type="ECO:0000256" key="4">
    <source>
        <dbReference type="ARBA" id="ARBA00008954"/>
    </source>
</evidence>
<keyword evidence="18" id="KW-1185">Reference proteome</keyword>
<sequence>MTDIAAPALTRSVTTEIPGPNSRALLERKAAAVAQGIPHQLPVFIAEAHDAIITDVDGNRFIDLGCGIGVTTIGHTNDAVVDAVREQVGKLTHSLFGTTPYEPYVRVAEYLAKHTPGDHAKKSFFVNSGSEAVENGVKIARKFTGRRAVAVVEHGYHGRTNLTMTMNYKPAPYATGMGPLASDIFHAPGSYPLQDGLDGAEAAERTQYYLEKHVGVSDLSCLVIEPIQGEGGFIVPADGYLPAMQEWCTANGVVMIADEVQSGITRTGRTFAAEHFGWVPDMVLSAKGIAGGLPLAGVTGRAEIMDSVHTGGIGGTFGGNPVACAAAVAVFEQIESNDLNGEAQRIERVMRPLLDELAEQHAEIIEVRGKGAMLAIEFIDPATGAPIPTAPISQAAGLEGVLVLTAGTDYNVLRFLPSLAITDEQIRDAIEVIGRAIASTKSAA</sequence>
<dbReference type="PANTHER" id="PTHR11986">
    <property type="entry name" value="AMINOTRANSFERASE CLASS III"/>
    <property type="match status" value="1"/>
</dbReference>
<dbReference type="InterPro" id="IPR049704">
    <property type="entry name" value="Aminotrans_3_PPA_site"/>
</dbReference>
<comment type="cofactor">
    <cofactor evidence="2">
        <name>pyridoxal 5'-phosphate</name>
        <dbReference type="ChEBI" id="CHEBI:597326"/>
    </cofactor>
</comment>
<dbReference type="Pfam" id="PF00202">
    <property type="entry name" value="Aminotran_3"/>
    <property type="match status" value="1"/>
</dbReference>
<dbReference type="FunFam" id="3.40.640.10:FF:000013">
    <property type="entry name" value="4-aminobutyrate aminotransferase"/>
    <property type="match status" value="1"/>
</dbReference>
<dbReference type="PROSITE" id="PS00600">
    <property type="entry name" value="AA_TRANSFER_CLASS_3"/>
    <property type="match status" value="1"/>
</dbReference>
<evidence type="ECO:0000256" key="7">
    <source>
        <dbReference type="ARBA" id="ARBA00022576"/>
    </source>
</evidence>
<evidence type="ECO:0000256" key="15">
    <source>
        <dbReference type="ARBA" id="ARBA00050054"/>
    </source>
</evidence>
<dbReference type="EC" id="2.6.1.19" evidence="6"/>
<evidence type="ECO:0000256" key="13">
    <source>
        <dbReference type="ARBA" id="ARBA00031787"/>
    </source>
</evidence>
<evidence type="ECO:0000256" key="2">
    <source>
        <dbReference type="ARBA" id="ARBA00001933"/>
    </source>
</evidence>
<dbReference type="Proteomes" id="UP000321749">
    <property type="component" value="Unassembled WGS sequence"/>
</dbReference>
<dbReference type="InterPro" id="IPR015421">
    <property type="entry name" value="PyrdxlP-dep_Trfase_major"/>
</dbReference>
<dbReference type="GO" id="GO:0047298">
    <property type="term" value="F:(S)-3-amino-2-methylpropionate transaminase activity"/>
    <property type="evidence" value="ECO:0007669"/>
    <property type="project" value="UniProtKB-EC"/>
</dbReference>
<dbReference type="SUPFAM" id="SSF53383">
    <property type="entry name" value="PLP-dependent transferases"/>
    <property type="match status" value="1"/>
</dbReference>
<dbReference type="InterPro" id="IPR050103">
    <property type="entry name" value="Class-III_PLP-dep_AT"/>
</dbReference>
<dbReference type="InterPro" id="IPR015424">
    <property type="entry name" value="PyrdxlP-dep_Trfase"/>
</dbReference>
<evidence type="ECO:0000256" key="10">
    <source>
        <dbReference type="ARBA" id="ARBA00029760"/>
    </source>
</evidence>
<dbReference type="GO" id="GO:0034386">
    <property type="term" value="F:4-aminobutyrate:2-oxoglutarate transaminase activity"/>
    <property type="evidence" value="ECO:0007669"/>
    <property type="project" value="UniProtKB-EC"/>
</dbReference>
<dbReference type="EMBL" id="BJUU01000016">
    <property type="protein sequence ID" value="GEK80939.1"/>
    <property type="molecule type" value="Genomic_DNA"/>
</dbReference>
<accession>A0AA87USS4</accession>
<dbReference type="InterPro" id="IPR015422">
    <property type="entry name" value="PyrdxlP-dep_Trfase_small"/>
</dbReference>
<protein>
    <recommendedName>
        <fullName evidence="12">(S)-3-amino-2-methylpropionate transaminase</fullName>
        <ecNumber evidence="6">2.6.1.19</ecNumber>
        <ecNumber evidence="5">2.6.1.22</ecNumber>
    </recommendedName>
    <alternativeName>
        <fullName evidence="13">GABA aminotransferase</fullName>
    </alternativeName>
    <alternativeName>
        <fullName evidence="11">Gamma-amino-N-butyrate transaminase</fullName>
    </alternativeName>
    <alternativeName>
        <fullName evidence="15">Glutamate:succinic semialdehyde transaminase</fullName>
    </alternativeName>
    <alternativeName>
        <fullName evidence="10">L-AIBAT</fullName>
    </alternativeName>
</protein>
<evidence type="ECO:0000256" key="12">
    <source>
        <dbReference type="ARBA" id="ARBA00030857"/>
    </source>
</evidence>
<evidence type="ECO:0000256" key="6">
    <source>
        <dbReference type="ARBA" id="ARBA00012912"/>
    </source>
</evidence>
<comment type="pathway">
    <text evidence="3">Amino-acid degradation; 4-aminobutanoate degradation.</text>
</comment>
<keyword evidence="9 16" id="KW-0663">Pyridoxal phosphate</keyword>
<dbReference type="RefSeq" id="WP_146795640.1">
    <property type="nucleotide sequence ID" value="NZ_BJUU01000016.1"/>
</dbReference>
<comment type="catalytic activity">
    <reaction evidence="14">
        <text>4-aminobutanoate + 2-oxoglutarate = succinate semialdehyde + L-glutamate</text>
        <dbReference type="Rhea" id="RHEA:23352"/>
        <dbReference type="ChEBI" id="CHEBI:16810"/>
        <dbReference type="ChEBI" id="CHEBI:29985"/>
        <dbReference type="ChEBI" id="CHEBI:57706"/>
        <dbReference type="ChEBI" id="CHEBI:59888"/>
        <dbReference type="EC" id="2.6.1.19"/>
    </reaction>
</comment>
<gene>
    <name evidence="17" type="ORF">ABA31_22900</name>
</gene>
<evidence type="ECO:0000256" key="1">
    <source>
        <dbReference type="ARBA" id="ARBA00001750"/>
    </source>
</evidence>
<proteinExistence type="inferred from homology"/>
<evidence type="ECO:0000256" key="16">
    <source>
        <dbReference type="RuleBase" id="RU003560"/>
    </source>
</evidence>